<evidence type="ECO:0000313" key="2">
    <source>
        <dbReference type="EMBL" id="GLY85083.1"/>
    </source>
</evidence>
<evidence type="ECO:0000256" key="1">
    <source>
        <dbReference type="SAM" id="MobiDB-lite"/>
    </source>
</evidence>
<accession>A0A9W6S0N3</accession>
<dbReference type="AlphaFoldDB" id="A0A9W6S0N3"/>
<sequence length="163" mass="16661">MFATGRPIVTGPEPPTGPADTMTVASVGPYAWTRRRPCDQAPASAGPIGSAPTTIRVRSGTSSGFSTSRSDGTTLVVVMPASRIRRLSAPPSERSAEEAITRVPPAASVTATSRTEASKLNEVNCRTPVPGSAPSAGARAVAMFATLACATPTPFGRPVEPDV</sequence>
<feature type="region of interest" description="Disordered" evidence="1">
    <location>
        <begin position="40"/>
        <end position="70"/>
    </location>
</feature>
<keyword evidence="3" id="KW-1185">Reference proteome</keyword>
<gene>
    <name evidence="2" type="ORF">Airi02_030120</name>
</gene>
<comment type="caution">
    <text evidence="2">The sequence shown here is derived from an EMBL/GenBank/DDBJ whole genome shotgun (WGS) entry which is preliminary data.</text>
</comment>
<feature type="compositionally biased region" description="Low complexity" evidence="1">
    <location>
        <begin position="41"/>
        <end position="70"/>
    </location>
</feature>
<proteinExistence type="predicted"/>
<dbReference type="EMBL" id="BSTK01000004">
    <property type="protein sequence ID" value="GLY85083.1"/>
    <property type="molecule type" value="Genomic_DNA"/>
</dbReference>
<name>A0A9W6S0N3_9ACTN</name>
<organism evidence="2 3">
    <name type="scientific">Actinoallomurus iriomotensis</name>
    <dbReference type="NCBI Taxonomy" id="478107"/>
    <lineage>
        <taxon>Bacteria</taxon>
        <taxon>Bacillati</taxon>
        <taxon>Actinomycetota</taxon>
        <taxon>Actinomycetes</taxon>
        <taxon>Streptosporangiales</taxon>
        <taxon>Thermomonosporaceae</taxon>
        <taxon>Actinoallomurus</taxon>
    </lineage>
</organism>
<protein>
    <submittedName>
        <fullName evidence="2">Uncharacterized protein</fullName>
    </submittedName>
</protein>
<reference evidence="2" key="1">
    <citation type="submission" date="2023-03" db="EMBL/GenBank/DDBJ databases">
        <title>Actinoallomurus iriomotensis NBRC 103684.</title>
        <authorList>
            <person name="Ichikawa N."/>
            <person name="Sato H."/>
            <person name="Tonouchi N."/>
        </authorList>
    </citation>
    <scope>NUCLEOTIDE SEQUENCE</scope>
    <source>
        <strain evidence="2">NBRC 103684</strain>
    </source>
</reference>
<dbReference type="Proteomes" id="UP001165074">
    <property type="component" value="Unassembled WGS sequence"/>
</dbReference>
<feature type="region of interest" description="Disordered" evidence="1">
    <location>
        <begin position="1"/>
        <end position="20"/>
    </location>
</feature>
<evidence type="ECO:0000313" key="3">
    <source>
        <dbReference type="Proteomes" id="UP001165074"/>
    </source>
</evidence>